<dbReference type="CDD" id="cd01555">
    <property type="entry name" value="UdpNAET"/>
    <property type="match status" value="1"/>
</dbReference>
<evidence type="ECO:0000256" key="8">
    <source>
        <dbReference type="ARBA" id="ARBA00023306"/>
    </source>
</evidence>
<keyword evidence="5 13" id="KW-0808">Transferase</keyword>
<evidence type="ECO:0000256" key="11">
    <source>
        <dbReference type="ARBA" id="ARBA00038367"/>
    </source>
</evidence>
<evidence type="ECO:0000256" key="1">
    <source>
        <dbReference type="ARBA" id="ARBA00004496"/>
    </source>
</evidence>
<dbReference type="GO" id="GO:0008760">
    <property type="term" value="F:UDP-N-acetylglucosamine 1-carboxyvinyltransferase activity"/>
    <property type="evidence" value="ECO:0007669"/>
    <property type="project" value="UniProtKB-UniRule"/>
</dbReference>
<evidence type="ECO:0000256" key="2">
    <source>
        <dbReference type="ARBA" id="ARBA00004752"/>
    </source>
</evidence>
<dbReference type="PANTHER" id="PTHR43783">
    <property type="entry name" value="UDP-N-ACETYLGLUCOSAMINE 1-CARBOXYVINYLTRANSFERASE"/>
    <property type="match status" value="1"/>
</dbReference>
<dbReference type="InterPro" id="IPR013792">
    <property type="entry name" value="RNA3'P_cycl/enolpyr_Trfase_a/b"/>
</dbReference>
<comment type="caution">
    <text evidence="13">Lacks conserved residue(s) required for the propagation of feature annotation.</text>
</comment>
<feature type="binding site" evidence="13">
    <location>
        <position position="304"/>
    </location>
    <ligand>
        <name>UDP-N-acetyl-alpha-D-glucosamine</name>
        <dbReference type="ChEBI" id="CHEBI:57705"/>
    </ligand>
</feature>
<comment type="caution">
    <text evidence="15">The sequence shown here is derived from an EMBL/GenBank/DDBJ whole genome shotgun (WGS) entry which is preliminary data.</text>
</comment>
<dbReference type="NCBIfam" id="NF006873">
    <property type="entry name" value="PRK09369.1"/>
    <property type="match status" value="1"/>
</dbReference>
<feature type="binding site" evidence="13">
    <location>
        <position position="326"/>
    </location>
    <ligand>
        <name>UDP-N-acetyl-alpha-D-glucosamine</name>
        <dbReference type="ChEBI" id="CHEBI:57705"/>
    </ligand>
</feature>
<comment type="subcellular location">
    <subcellularLocation>
        <location evidence="1 13">Cytoplasm</location>
    </subcellularLocation>
</comment>
<dbReference type="InterPro" id="IPR005750">
    <property type="entry name" value="UDP_GlcNAc_COvinyl_MurA"/>
</dbReference>
<feature type="modified residue" description="2-(S-cysteinyl)pyruvic acid O-phosphothioketal" evidence="13">
    <location>
        <position position="116"/>
    </location>
</feature>
<evidence type="ECO:0000256" key="4">
    <source>
        <dbReference type="ARBA" id="ARBA00022618"/>
    </source>
</evidence>
<dbReference type="NCBIfam" id="TIGR01072">
    <property type="entry name" value="murA"/>
    <property type="match status" value="1"/>
</dbReference>
<keyword evidence="7 13" id="KW-0573">Peptidoglycan synthesis</keyword>
<keyword evidence="9 13" id="KW-0961">Cell wall biogenesis/degradation</keyword>
<dbReference type="Gene3D" id="3.65.10.10">
    <property type="entry name" value="Enolpyruvate transferase domain"/>
    <property type="match status" value="2"/>
</dbReference>
<evidence type="ECO:0000256" key="3">
    <source>
        <dbReference type="ARBA" id="ARBA00022490"/>
    </source>
</evidence>
<dbReference type="GO" id="GO:0051301">
    <property type="term" value="P:cell division"/>
    <property type="evidence" value="ECO:0007669"/>
    <property type="project" value="UniProtKB-KW"/>
</dbReference>
<keyword evidence="3 13" id="KW-0963">Cytoplasm</keyword>
<keyword evidence="8 13" id="KW-0131">Cell cycle</keyword>
<comment type="function">
    <text evidence="13">Cell wall formation. Adds enolpyruvyl to UDP-N-acetylglucosamine.</text>
</comment>
<dbReference type="InterPro" id="IPR001986">
    <property type="entry name" value="Enolpyruvate_Tfrase_dom"/>
</dbReference>
<keyword evidence="4 13" id="KW-0132">Cell division</keyword>
<evidence type="ECO:0000256" key="7">
    <source>
        <dbReference type="ARBA" id="ARBA00022984"/>
    </source>
</evidence>
<keyword evidence="10 13" id="KW-0670">Pyruvate</keyword>
<evidence type="ECO:0000256" key="10">
    <source>
        <dbReference type="ARBA" id="ARBA00023317"/>
    </source>
</evidence>
<dbReference type="STRING" id="1413211.U473_12060"/>
<dbReference type="GO" id="GO:0008360">
    <property type="term" value="P:regulation of cell shape"/>
    <property type="evidence" value="ECO:0007669"/>
    <property type="project" value="UniProtKB-KW"/>
</dbReference>
<dbReference type="PANTHER" id="PTHR43783:SF2">
    <property type="entry name" value="UDP-N-ACETYLGLUCOSAMINE 1-CARBOXYVINYLTRANSFERASE 2"/>
    <property type="match status" value="1"/>
</dbReference>
<evidence type="ECO:0000256" key="9">
    <source>
        <dbReference type="ARBA" id="ARBA00023316"/>
    </source>
</evidence>
<feature type="active site" description="Proton donor" evidence="13">
    <location>
        <position position="116"/>
    </location>
</feature>
<evidence type="ECO:0000256" key="12">
    <source>
        <dbReference type="ARBA" id="ARBA00047527"/>
    </source>
</evidence>
<evidence type="ECO:0000313" key="15">
    <source>
        <dbReference type="EMBL" id="KXG44674.1"/>
    </source>
</evidence>
<dbReference type="InterPro" id="IPR036968">
    <property type="entry name" value="Enolpyruvate_Tfrase_sf"/>
</dbReference>
<evidence type="ECO:0000259" key="14">
    <source>
        <dbReference type="Pfam" id="PF00275"/>
    </source>
</evidence>
<accession>A0A135L6N2</accession>
<dbReference type="EMBL" id="LSKU01000001">
    <property type="protein sequence ID" value="KXG44674.1"/>
    <property type="molecule type" value="Genomic_DNA"/>
</dbReference>
<dbReference type="OrthoDB" id="9803760at2"/>
<dbReference type="GO" id="GO:0005737">
    <property type="term" value="C:cytoplasm"/>
    <property type="evidence" value="ECO:0007669"/>
    <property type="project" value="UniProtKB-SubCell"/>
</dbReference>
<dbReference type="InterPro" id="IPR050068">
    <property type="entry name" value="MurA_subfamily"/>
</dbReference>
<dbReference type="GO" id="GO:0019277">
    <property type="term" value="P:UDP-N-acetylgalactosamine biosynthetic process"/>
    <property type="evidence" value="ECO:0007669"/>
    <property type="project" value="InterPro"/>
</dbReference>
<dbReference type="UniPathway" id="UPA00219"/>
<dbReference type="RefSeq" id="WP_068726678.1">
    <property type="nucleotide sequence ID" value="NZ_LSKU01000001.1"/>
</dbReference>
<evidence type="ECO:0000256" key="5">
    <source>
        <dbReference type="ARBA" id="ARBA00022679"/>
    </source>
</evidence>
<protein>
    <recommendedName>
        <fullName evidence="13">UDP-N-acetylglucosamine 1-carboxyvinyltransferase</fullName>
        <ecNumber evidence="13">2.5.1.7</ecNumber>
    </recommendedName>
    <alternativeName>
        <fullName evidence="13">Enoylpyruvate transferase</fullName>
    </alternativeName>
    <alternativeName>
        <fullName evidence="13">UDP-N-acetylglucosamine enolpyruvyl transferase</fullName>
        <shortName evidence="13">EPT</shortName>
    </alternativeName>
</protein>
<dbReference type="HAMAP" id="MF_00111">
    <property type="entry name" value="MurA"/>
    <property type="match status" value="1"/>
</dbReference>
<dbReference type="EC" id="2.5.1.7" evidence="13"/>
<feature type="binding site" evidence="13">
    <location>
        <begin position="121"/>
        <end position="125"/>
    </location>
    <ligand>
        <name>UDP-N-acetyl-alpha-D-glucosamine</name>
        <dbReference type="ChEBI" id="CHEBI:57705"/>
    </ligand>
</feature>
<comment type="catalytic activity">
    <reaction evidence="12 13">
        <text>phosphoenolpyruvate + UDP-N-acetyl-alpha-D-glucosamine = UDP-N-acetyl-3-O-(1-carboxyvinyl)-alpha-D-glucosamine + phosphate</text>
        <dbReference type="Rhea" id="RHEA:18681"/>
        <dbReference type="ChEBI" id="CHEBI:43474"/>
        <dbReference type="ChEBI" id="CHEBI:57705"/>
        <dbReference type="ChEBI" id="CHEBI:58702"/>
        <dbReference type="ChEBI" id="CHEBI:68483"/>
        <dbReference type="EC" id="2.5.1.7"/>
    </reaction>
</comment>
<feature type="binding site" evidence="13">
    <location>
        <position position="92"/>
    </location>
    <ligand>
        <name>UDP-N-acetyl-alpha-D-glucosamine</name>
        <dbReference type="ChEBI" id="CHEBI:57705"/>
    </ligand>
</feature>
<dbReference type="SUPFAM" id="SSF55205">
    <property type="entry name" value="EPT/RTPC-like"/>
    <property type="match status" value="1"/>
</dbReference>
<dbReference type="Proteomes" id="UP000070352">
    <property type="component" value="Unassembled WGS sequence"/>
</dbReference>
<dbReference type="FunFam" id="3.65.10.10:FF:000001">
    <property type="entry name" value="UDP-N-acetylglucosamine 1-carboxyvinyltransferase"/>
    <property type="match status" value="1"/>
</dbReference>
<proteinExistence type="inferred from homology"/>
<feature type="domain" description="Enolpyruvate transferase" evidence="14">
    <location>
        <begin position="7"/>
        <end position="405"/>
    </location>
</feature>
<organism evidence="15 16">
    <name type="scientific">Tepidibacillus decaturensis</name>
    <dbReference type="NCBI Taxonomy" id="1413211"/>
    <lineage>
        <taxon>Bacteria</taxon>
        <taxon>Bacillati</taxon>
        <taxon>Bacillota</taxon>
        <taxon>Bacilli</taxon>
        <taxon>Bacillales</taxon>
        <taxon>Bacillaceae</taxon>
        <taxon>Tepidibacillus</taxon>
    </lineage>
</organism>
<comment type="pathway">
    <text evidence="2 13">Cell wall biogenesis; peptidoglycan biosynthesis.</text>
</comment>
<dbReference type="Pfam" id="PF00275">
    <property type="entry name" value="EPSP_synthase"/>
    <property type="match status" value="1"/>
</dbReference>
<name>A0A135L6N2_9BACI</name>
<dbReference type="GO" id="GO:0009252">
    <property type="term" value="P:peptidoglycan biosynthetic process"/>
    <property type="evidence" value="ECO:0007669"/>
    <property type="project" value="UniProtKB-UniRule"/>
</dbReference>
<evidence type="ECO:0000313" key="16">
    <source>
        <dbReference type="Proteomes" id="UP000070352"/>
    </source>
</evidence>
<evidence type="ECO:0000256" key="13">
    <source>
        <dbReference type="HAMAP-Rule" id="MF_00111"/>
    </source>
</evidence>
<gene>
    <name evidence="13" type="primary">murA</name>
    <name evidence="15" type="ORF">U473_12060</name>
</gene>
<keyword evidence="6 13" id="KW-0133">Cell shape</keyword>
<sequence>METLMIKGGDHLSGTVTISGAKNSAVALIPAAILANSPVTIENLPDIRDIHILMQILSELGAMIEYHHGTMRIDPTQMKPKPMPNGKIKELRASYYLMGALLGKFGEATIGLPGGCHLGPRPIDQHIKGFESLGAKVIQESGSLYLKADSLVGNRIFLDVVSVGATINIMLAASRAKGQTIIENAAKEPEIIDIATILTSMGAKITGVGTDIIKIQGVEELKGCRHSIIPDRIEAGTYMIIAAATAGDITVDNVIPKHLEALTAKLKEMGAIVQEKDDSIRVLGQSYYRPVDIKTLPYPGFPTDLQQPVTSLLTRAEGTSVVTDNIYTSRFRHVDELIRMGADIKVEGRTAVVKGVNDLQGTKVKATDLRAGASLVIAGLMAEGITEISDVYHIDRGYEKLVEKLHALGANIWRVKDELF</sequence>
<dbReference type="AlphaFoldDB" id="A0A135L6N2"/>
<feature type="binding site" evidence="13">
    <location>
        <begin position="22"/>
        <end position="23"/>
    </location>
    <ligand>
        <name>phosphoenolpyruvate</name>
        <dbReference type="ChEBI" id="CHEBI:58702"/>
    </ligand>
</feature>
<evidence type="ECO:0000256" key="6">
    <source>
        <dbReference type="ARBA" id="ARBA00022960"/>
    </source>
</evidence>
<dbReference type="NCBIfam" id="NF009470">
    <property type="entry name" value="PRK12830.1"/>
    <property type="match status" value="1"/>
</dbReference>
<keyword evidence="16" id="KW-1185">Reference proteome</keyword>
<reference evidence="15 16" key="1">
    <citation type="submission" date="2016-02" db="EMBL/GenBank/DDBJ databases">
        <title>Draft Genome for Tepidibacillus decaturensis nov. sp. Strain Z9, an Anaerobic, Moderately Thermophilic and Heterotrophic Bacterium from Deep Subsurface of the Illinois Basin, USA.</title>
        <authorList>
            <person name="Dong Y."/>
            <person name="Chang J.Y."/>
            <person name="Sanford R."/>
            <person name="Fouke B.W."/>
        </authorList>
    </citation>
    <scope>NUCLEOTIDE SEQUENCE [LARGE SCALE GENOMIC DNA]</scope>
    <source>
        <strain evidence="15 16">Z9</strain>
    </source>
</reference>
<dbReference type="GO" id="GO:0071555">
    <property type="term" value="P:cell wall organization"/>
    <property type="evidence" value="ECO:0007669"/>
    <property type="project" value="UniProtKB-KW"/>
</dbReference>
<comment type="similarity">
    <text evidence="11 13">Belongs to the EPSP synthase family. MurA subfamily.</text>
</comment>